<dbReference type="EMBL" id="BDCO01000002">
    <property type="protein sequence ID" value="GAT34151.1"/>
    <property type="molecule type" value="Genomic_DNA"/>
</dbReference>
<evidence type="ECO:0000313" key="1">
    <source>
        <dbReference type="EMBL" id="GAT34151.1"/>
    </source>
</evidence>
<proteinExistence type="predicted"/>
<dbReference type="Proteomes" id="UP000076023">
    <property type="component" value="Unassembled WGS sequence"/>
</dbReference>
<dbReference type="InterPro" id="IPR021302">
    <property type="entry name" value="DUF2780_VcgC/VcgE"/>
</dbReference>
<sequence>MDQFIESLSARLNVAPEAAREAVKILLQFAQKYAAGTDFEKLIAQIPGATELLSEPVKSEGSNPLGGLLGGFLGGQTADAAKAFANLQAAGLSTPQITAFVQAFVEKSREVAGPEVIDGVIAKIPALQAFLKTA</sequence>
<evidence type="ECO:0000313" key="2">
    <source>
        <dbReference type="Proteomes" id="UP000076023"/>
    </source>
</evidence>
<dbReference type="Pfam" id="PF11075">
    <property type="entry name" value="DUF2780"/>
    <property type="match status" value="1"/>
</dbReference>
<name>A0A146G9M6_TERSA</name>
<evidence type="ECO:0008006" key="3">
    <source>
        <dbReference type="Google" id="ProtNLM"/>
    </source>
</evidence>
<keyword evidence="2" id="KW-1185">Reference proteome</keyword>
<comment type="caution">
    <text evidence="1">The sequence shown here is derived from an EMBL/GenBank/DDBJ whole genome shotgun (WGS) entry which is preliminary data.</text>
</comment>
<organism evidence="1 2">
    <name type="scientific">Terrimicrobium sacchariphilum</name>
    <dbReference type="NCBI Taxonomy" id="690879"/>
    <lineage>
        <taxon>Bacteria</taxon>
        <taxon>Pseudomonadati</taxon>
        <taxon>Verrucomicrobiota</taxon>
        <taxon>Terrimicrobiia</taxon>
        <taxon>Terrimicrobiales</taxon>
        <taxon>Terrimicrobiaceae</taxon>
        <taxon>Terrimicrobium</taxon>
    </lineage>
</organism>
<dbReference type="AlphaFoldDB" id="A0A146G9M6"/>
<dbReference type="STRING" id="690879.TSACC_22575"/>
<gene>
    <name evidence="1" type="ORF">TSACC_22575</name>
</gene>
<dbReference type="OrthoDB" id="7907231at2"/>
<reference evidence="2" key="1">
    <citation type="journal article" date="2017" name="Genome Announc.">
        <title>Draft Genome Sequence of Terrimicrobium sacchariphilum NM-5T, a Facultative Anaerobic Soil Bacterium of the Class Spartobacteria.</title>
        <authorList>
            <person name="Qiu Y.L."/>
            <person name="Tourlousse D.M."/>
            <person name="Matsuura N."/>
            <person name="Ohashi A."/>
            <person name="Sekiguchi Y."/>
        </authorList>
    </citation>
    <scope>NUCLEOTIDE SEQUENCE [LARGE SCALE GENOMIC DNA]</scope>
    <source>
        <strain evidence="2">NM-5</strain>
    </source>
</reference>
<accession>A0A146G9M6</accession>
<dbReference type="InParanoid" id="A0A146G9M6"/>
<protein>
    <recommendedName>
        <fullName evidence="3">DUF2267 domain-containing protein</fullName>
    </recommendedName>
</protein>